<dbReference type="PANTHER" id="PTHR20544:SF0">
    <property type="entry name" value="NUCLEOPROTEIN TPR_MLP1 DOMAIN-CONTAINING PROTEIN"/>
    <property type="match status" value="1"/>
</dbReference>
<reference evidence="7 8" key="1">
    <citation type="submission" date="2017-10" db="EMBL/GenBank/DDBJ databases">
        <title>Extensive intraspecific genome diversity in a model arbuscular mycorrhizal fungus.</title>
        <authorList>
            <person name="Chen E.C.H."/>
            <person name="Morin E."/>
            <person name="Baudet D."/>
            <person name="Noel J."/>
            <person name="Ndikumana S."/>
            <person name="Charron P."/>
            <person name="St-Onge C."/>
            <person name="Giorgi J."/>
            <person name="Grigoriev I.V."/>
            <person name="Roux C."/>
            <person name="Martin F.M."/>
            <person name="Corradi N."/>
        </authorList>
    </citation>
    <scope>NUCLEOTIDE SEQUENCE [LARGE SCALE GENOMIC DNA]</scope>
    <source>
        <strain evidence="7 8">A1</strain>
    </source>
</reference>
<evidence type="ECO:0000256" key="6">
    <source>
        <dbReference type="SAM" id="MobiDB-lite"/>
    </source>
</evidence>
<comment type="subcellular location">
    <subcellularLocation>
        <location evidence="1">Cytoplasm</location>
        <location evidence="1">Cytoskeleton</location>
        <location evidence="1">Microtubule organizing center</location>
        <location evidence="1">Centrosome</location>
        <location evidence="1">Centriole</location>
    </subcellularLocation>
</comment>
<feature type="compositionally biased region" description="Polar residues" evidence="6">
    <location>
        <begin position="967"/>
        <end position="995"/>
    </location>
</feature>
<keyword evidence="3" id="KW-0206">Cytoskeleton</keyword>
<proteinExistence type="inferred from homology"/>
<feature type="region of interest" description="Disordered" evidence="6">
    <location>
        <begin position="948"/>
        <end position="995"/>
    </location>
</feature>
<feature type="compositionally biased region" description="Low complexity" evidence="6">
    <location>
        <begin position="948"/>
        <end position="966"/>
    </location>
</feature>
<evidence type="ECO:0000313" key="8">
    <source>
        <dbReference type="Proteomes" id="UP000232688"/>
    </source>
</evidence>
<dbReference type="GO" id="GO:0005814">
    <property type="term" value="C:centriole"/>
    <property type="evidence" value="ECO:0007669"/>
    <property type="project" value="UniProtKB-SubCell"/>
</dbReference>
<gene>
    <name evidence="7" type="ORF">RhiirA1_529328</name>
</gene>
<evidence type="ECO:0000256" key="5">
    <source>
        <dbReference type="SAM" id="Coils"/>
    </source>
</evidence>
<dbReference type="AlphaFoldDB" id="A0A2N0SGR2"/>
<comment type="similarity">
    <text evidence="4">Belongs to the CEP135/TSGA10 family.</text>
</comment>
<reference evidence="7 8" key="2">
    <citation type="submission" date="2017-10" db="EMBL/GenBank/DDBJ databases">
        <title>Genome analyses suggest a sexual origin of heterokaryosis in a supposedly ancient asexual fungus.</title>
        <authorList>
            <person name="Corradi N."/>
            <person name="Sedzielewska K."/>
            <person name="Noel J."/>
            <person name="Charron P."/>
            <person name="Farinelli L."/>
            <person name="Marton T."/>
            <person name="Kruger M."/>
            <person name="Pelin A."/>
            <person name="Brachmann A."/>
            <person name="Corradi N."/>
        </authorList>
    </citation>
    <scope>NUCLEOTIDE SEQUENCE [LARGE SCALE GENOMIC DNA]</scope>
    <source>
        <strain evidence="7 8">A1</strain>
    </source>
</reference>
<dbReference type="PANTHER" id="PTHR20544">
    <property type="entry name" value="CENTROSOMAL PROTEIN CEP135"/>
    <property type="match status" value="1"/>
</dbReference>
<evidence type="ECO:0000256" key="4">
    <source>
        <dbReference type="ARBA" id="ARBA00038123"/>
    </source>
</evidence>
<evidence type="ECO:0000256" key="2">
    <source>
        <dbReference type="ARBA" id="ARBA00022490"/>
    </source>
</evidence>
<protein>
    <submittedName>
        <fullName evidence="7">Uncharacterized protein</fullName>
    </submittedName>
</protein>
<feature type="coiled-coil region" evidence="5">
    <location>
        <begin position="658"/>
        <end position="780"/>
    </location>
</feature>
<dbReference type="InterPro" id="IPR051877">
    <property type="entry name" value="Centriole_BasalBody_StrucProt"/>
</dbReference>
<feature type="coiled-coil region" evidence="5">
    <location>
        <begin position="465"/>
        <end position="631"/>
    </location>
</feature>
<comment type="caution">
    <text evidence="7">The sequence shown here is derived from an EMBL/GenBank/DDBJ whole genome shotgun (WGS) entry which is preliminary data.</text>
</comment>
<keyword evidence="2" id="KW-0963">Cytoplasm</keyword>
<evidence type="ECO:0000256" key="3">
    <source>
        <dbReference type="ARBA" id="ARBA00023212"/>
    </source>
</evidence>
<feature type="coiled-coil region" evidence="5">
    <location>
        <begin position="370"/>
        <end position="430"/>
    </location>
</feature>
<organism evidence="7 8">
    <name type="scientific">Rhizophagus irregularis</name>
    <dbReference type="NCBI Taxonomy" id="588596"/>
    <lineage>
        <taxon>Eukaryota</taxon>
        <taxon>Fungi</taxon>
        <taxon>Fungi incertae sedis</taxon>
        <taxon>Mucoromycota</taxon>
        <taxon>Glomeromycotina</taxon>
        <taxon>Glomeromycetes</taxon>
        <taxon>Glomerales</taxon>
        <taxon>Glomeraceae</taxon>
        <taxon>Rhizophagus</taxon>
    </lineage>
</organism>
<dbReference type="Proteomes" id="UP000232688">
    <property type="component" value="Unassembled WGS sequence"/>
</dbReference>
<evidence type="ECO:0000313" key="7">
    <source>
        <dbReference type="EMBL" id="PKC74741.1"/>
    </source>
</evidence>
<dbReference type="VEuPathDB" id="FungiDB:FUN_018037"/>
<dbReference type="VEuPathDB" id="FungiDB:RhiirA1_529328"/>
<evidence type="ECO:0000256" key="1">
    <source>
        <dbReference type="ARBA" id="ARBA00004114"/>
    </source>
</evidence>
<sequence length="995" mass="115272">MSQEDNENSSEYNELKQHLLKLNYHENFTSESIPLIKRLLNGLYTITENYQILHSHSQKVEKEKWELHCQVEPLKRSLAAITKENNQLHVDLIQKVEDNNKELIQNKFLIRKYEKENMDLKFLNSQYLIQTQLTEKQFLTERRKIEELLTIYNDTNSTNSNIGKGSKKNGFLELVLESIEMDEVLDPMPDEFDVITPPNPQIVDIVRQSQKIIKELEQSNKKLSDKEKNLQEQILNLQQQIVSREKEIARLGSLLINKRSGKFGASSSSDANSKVQQLESQLEYLQEYVIGLEQDITDLEKEKTNIIKETEEEKQEILEELRDAREKDVKLLNELQKLEHLVNELGETNTHSWKKNKIKVTLASILSNNKEELQQELGQSIQTLSETTNTQFKIDFENISNENDHLRRALDKANNEIETLRKDLQSTTDRLRELYRFVKEGIKPLNIQANNENVMTQTSVENIGSKELESLKQEKNDLLEQFQRELEEVKAQSNIEKEQITSITKERNNFEDLYKQLNLKLQTQSHSSTSMQQTLEKLQKTETELASLKLDLESQQSSGVNKNSNENKCEALEAKVEEAKKVVQKMEQELSSIRDRLQQVNQKLIEREKAFENLKKENDEIIIERDKLLAELQYLDQYDSALDDITKVTKGSKILIKLTEVTKNRNQLLVKLEEKENHVKYLNNLIVTKDQEKEILMGSYHKLLNEQQNTSQNNNNLKMEIFLRDRKAQQLQKTLEEEIKHHKAELLNYERRCDILTRMLESVQRDLAQSESERASLLREVSTSHALSSTLDNAKSQLQKRITEDQLAEITDNKSVNIVMEKLGEVQDENKYLKQKMEFLEVQLQGKQTDRQIMNNLKSYQNNIDNNANTNFSLGISTSDNNNFGLGNNSNFGLGVSTSDELSSKGVNSNLGKLNQFDFGLSSLNNVREDITSFPFFGNKTNQLTKESSIPNSILSSSRSSLPKSETQNPQIHQVQDNERLMNTINTDSRGFSTR</sequence>
<feature type="coiled-coil region" evidence="5">
    <location>
        <begin position="275"/>
        <end position="341"/>
    </location>
</feature>
<accession>A0A2N0SGR2</accession>
<name>A0A2N0SGR2_9GLOM</name>
<keyword evidence="5" id="KW-0175">Coiled coil</keyword>
<feature type="coiled-coil region" evidence="5">
    <location>
        <begin position="206"/>
        <end position="247"/>
    </location>
</feature>
<dbReference type="VEuPathDB" id="FungiDB:RhiirFUN_019453"/>
<dbReference type="EMBL" id="LLXH01000042">
    <property type="protein sequence ID" value="PKC74741.1"/>
    <property type="molecule type" value="Genomic_DNA"/>
</dbReference>